<evidence type="ECO:0000313" key="2">
    <source>
        <dbReference type="Proteomes" id="UP000179807"/>
    </source>
</evidence>
<reference evidence="1" key="1">
    <citation type="submission" date="2016-10" db="EMBL/GenBank/DDBJ databases">
        <authorList>
            <person name="Benchimol M."/>
            <person name="Almeida L.G."/>
            <person name="Vasconcelos A.T."/>
            <person name="Perreira-Neves A."/>
            <person name="Rosa I.A."/>
            <person name="Tasca T."/>
            <person name="Bogo M.R."/>
            <person name="de Souza W."/>
        </authorList>
    </citation>
    <scope>NUCLEOTIDE SEQUENCE [LARGE SCALE GENOMIC DNA]</scope>
    <source>
        <strain evidence="1">K</strain>
    </source>
</reference>
<dbReference type="InterPro" id="IPR016024">
    <property type="entry name" value="ARM-type_fold"/>
</dbReference>
<dbReference type="VEuPathDB" id="TrichDB:TRFO_02492"/>
<dbReference type="Proteomes" id="UP000179807">
    <property type="component" value="Unassembled WGS sequence"/>
</dbReference>
<dbReference type="SUPFAM" id="SSF48371">
    <property type="entry name" value="ARM repeat"/>
    <property type="match status" value="2"/>
</dbReference>
<evidence type="ECO:0000313" key="1">
    <source>
        <dbReference type="EMBL" id="OHT17472.1"/>
    </source>
</evidence>
<dbReference type="RefSeq" id="XP_068370608.1">
    <property type="nucleotide sequence ID" value="XM_068490717.1"/>
</dbReference>
<name>A0A1J4L310_9EUKA</name>
<dbReference type="GeneID" id="94825421"/>
<dbReference type="EMBL" id="MLAK01000002">
    <property type="protein sequence ID" value="OHT17472.1"/>
    <property type="molecule type" value="Genomic_DNA"/>
</dbReference>
<comment type="caution">
    <text evidence="1">The sequence shown here is derived from an EMBL/GenBank/DDBJ whole genome shotgun (WGS) entry which is preliminary data.</text>
</comment>
<organism evidence="1 2">
    <name type="scientific">Tritrichomonas foetus</name>
    <dbReference type="NCBI Taxonomy" id="1144522"/>
    <lineage>
        <taxon>Eukaryota</taxon>
        <taxon>Metamonada</taxon>
        <taxon>Parabasalia</taxon>
        <taxon>Tritrichomonadida</taxon>
        <taxon>Tritrichomonadidae</taxon>
        <taxon>Tritrichomonas</taxon>
    </lineage>
</organism>
<sequence>MIKSSPQDLIALRLINATLSSSEANSSVPFQCLLKYPDTKIIFSTFCAILEKTRDPAIKVRVSRLFQDFAIQKADDLKDLNDVDEFILNSLLCVFTATPSLFSQKDCETFAKFVKEMLKLIRTMKVPVIFNHFVRSSSFFAPLAIVILTKNHPKLLHSTIRFIIAMLSQNMEILHIAACALFFSQNKYESLPEAAQKEFISENAENVLIQAIQAALTQKMNFRVAAVELAHSLFQFYSPKESNKLLKILLPQFIPQFKETSVLLRTSIVISISDFPQIEDDKALLTTIIPPIASRFDEVDDDFAVAVFAFLKHFSSSPFMKPVIISLINKDYYVPGVVFASYLGYFNNDDIFRNKCFPASPKLPEANAGVMAVNTMGIYKLFTKHNFKIAFDALLTVLTTPELLDDFFIQFRSFKAADSIVPSAKEFSYIISTSLFEFLPKLKGDDVFSHVAPIVEAIYGEEVAALNSADFAQIFVSLMTKYIDDPTTRNLILPFLLLISPNETKSQANTEMLLCDLFDLIVPPSFVDSIRTEAILKSQNSPRAALIALALPNCSPFLPTLSRVVRELYPEDTDLTLQFLINGSKRALDAFLPHLLRFADPVEISNAYFLQILSFKGKKRLHLKQIFQCLTFISKELSPNPSSLNMMLQIAEAALPKDSKIDTVSDDALESFIEMSKIHTDQKWPVSFLKKVFSLSVFAPCFYLLFPHCPTDIELVSTACDSYACYVSKTGKDNNKQFCESCFKCCQTGETLGVVLKAAFKYIESAEDSTILLNFCLVSSQTLRQINEQIPRDMFDSIVALSKFVLSSADRLRILAKDIFVSIYSIKLPVDTDSLLLSSDDSLTPFSVIDYATQLYKLVFEKFSVEDVVDFALYAVNSRPFTFPNALIVYSLVNLQPKILTTTPKKFLIRFFDVSEQAKKEARVMMHTIAQMMAKVEMPIFLQTLLELPKTAFLIEVITEFVINDDYRSSFFETFDKVALGAKLPISVCDQMTYITSNFMQYIPVIVHSDNRITQSLRNVATYMIIWISMLFSGSQNSKLQKETKEMMDCFDELFIKLAKCDHEPIEFSLKTAQTLYQSFGTLVNALLLTDSITIITFCASLFFLLKSQNQSIVLVSALCVSRLFHKLVHFSDKKLLDKLKESVAQSFVNCCDENCRFLAAVMNDIFNRPLFESFTEEESQNILIGTIRGVVYPGQEMKNESLAFLCKITVVFNKSVVETQLDRIWTIINDQDFAPLILTAISALLQIDNNVKHLSGKITVDRLIMASVGETGNIPKNARIVLETLTDSKNIDDILSKLKDILNKTKFDEICSRMIEKVSRSNITEKILELLLSIEAIEDEGTKFKDKLISLLLSVLEDNEHPICGIASEKLANLLCQ</sequence>
<protein>
    <submittedName>
        <fullName evidence="1">Uncharacterized protein</fullName>
    </submittedName>
</protein>
<keyword evidence="2" id="KW-1185">Reference proteome</keyword>
<proteinExistence type="predicted"/>
<gene>
    <name evidence="1" type="ORF">TRFO_02492</name>
</gene>
<accession>A0A1J4L310</accession>